<accession>A0ABV5V7U9</accession>
<feature type="region of interest" description="Disordered" evidence="1">
    <location>
        <begin position="1"/>
        <end position="22"/>
    </location>
</feature>
<protein>
    <submittedName>
        <fullName evidence="2">Leader peptide</fullName>
    </submittedName>
</protein>
<comment type="caution">
    <text evidence="2">The sequence shown here is derived from an EMBL/GenBank/DDBJ whole genome shotgun (WGS) entry which is preliminary data.</text>
</comment>
<reference evidence="2 3" key="1">
    <citation type="submission" date="2024-09" db="EMBL/GenBank/DDBJ databases">
        <authorList>
            <person name="Sun Q."/>
            <person name="Mori K."/>
        </authorList>
    </citation>
    <scope>NUCLEOTIDE SEQUENCE [LARGE SCALE GENOMIC DNA]</scope>
    <source>
        <strain evidence="2 3">JCM 10918</strain>
    </source>
</reference>
<proteinExistence type="predicted"/>
<organism evidence="2 3">
    <name type="scientific">Streptomyces thermocoprophilus</name>
    <dbReference type="NCBI Taxonomy" id="78356"/>
    <lineage>
        <taxon>Bacteria</taxon>
        <taxon>Bacillati</taxon>
        <taxon>Actinomycetota</taxon>
        <taxon>Actinomycetes</taxon>
        <taxon>Kitasatosporales</taxon>
        <taxon>Streptomycetaceae</taxon>
        <taxon>Streptomyces</taxon>
    </lineage>
</organism>
<keyword evidence="3" id="KW-1185">Reference proteome</keyword>
<gene>
    <name evidence="2" type="ORF">ACFFRO_01905</name>
</gene>
<evidence type="ECO:0000256" key="1">
    <source>
        <dbReference type="SAM" id="MobiDB-lite"/>
    </source>
</evidence>
<dbReference type="NCBIfam" id="NF042934">
    <property type="entry name" value="cis_reg_atten"/>
    <property type="match status" value="1"/>
</dbReference>
<dbReference type="InterPro" id="IPR049979">
    <property type="entry name" value="Cys_resp_CS_actino"/>
</dbReference>
<dbReference type="RefSeq" id="WP_356760385.1">
    <property type="nucleotide sequence ID" value="NZ_JBHMAR010000001.1"/>
</dbReference>
<dbReference type="Proteomes" id="UP001589703">
    <property type="component" value="Unassembled WGS sequence"/>
</dbReference>
<name>A0ABV5V7U9_9ACTN</name>
<sequence length="45" mass="4908">MGRAEPDLGRTSTGTMLPPTPLLTSRRHIDLQRVCGATGMSRRGR</sequence>
<evidence type="ECO:0000313" key="3">
    <source>
        <dbReference type="Proteomes" id="UP001589703"/>
    </source>
</evidence>
<evidence type="ECO:0000313" key="2">
    <source>
        <dbReference type="EMBL" id="MFB9733912.1"/>
    </source>
</evidence>
<dbReference type="EMBL" id="JBHMAR010000001">
    <property type="protein sequence ID" value="MFB9733912.1"/>
    <property type="molecule type" value="Genomic_DNA"/>
</dbReference>